<dbReference type="AlphaFoldDB" id="A0A4Q1C3M2"/>
<keyword evidence="1" id="KW-0472">Membrane</keyword>
<feature type="transmembrane region" description="Helical" evidence="1">
    <location>
        <begin position="99"/>
        <end position="116"/>
    </location>
</feature>
<reference evidence="2 3" key="1">
    <citation type="submission" date="2019-01" db="EMBL/GenBank/DDBJ databases">
        <title>Lacunisphaera sp. strain TWA-58.</title>
        <authorList>
            <person name="Chen W.-M."/>
        </authorList>
    </citation>
    <scope>NUCLEOTIDE SEQUENCE [LARGE SCALE GENOMIC DNA]</scope>
    <source>
        <strain evidence="2 3">TWA-58</strain>
    </source>
</reference>
<evidence type="ECO:0000256" key="1">
    <source>
        <dbReference type="SAM" id="Phobius"/>
    </source>
</evidence>
<keyword evidence="1" id="KW-1133">Transmembrane helix</keyword>
<gene>
    <name evidence="2" type="ORF">ESB00_14085</name>
</gene>
<evidence type="ECO:0000313" key="3">
    <source>
        <dbReference type="Proteomes" id="UP000290218"/>
    </source>
</evidence>
<feature type="transmembrane region" description="Helical" evidence="1">
    <location>
        <begin position="228"/>
        <end position="248"/>
    </location>
</feature>
<dbReference type="EMBL" id="SDHX01000002">
    <property type="protein sequence ID" value="RXK52839.1"/>
    <property type="molecule type" value="Genomic_DNA"/>
</dbReference>
<dbReference type="RefSeq" id="WP_129048429.1">
    <property type="nucleotide sequence ID" value="NZ_SDHX01000002.1"/>
</dbReference>
<organism evidence="2 3">
    <name type="scientific">Oleiharenicola lentus</name>
    <dbReference type="NCBI Taxonomy" id="2508720"/>
    <lineage>
        <taxon>Bacteria</taxon>
        <taxon>Pseudomonadati</taxon>
        <taxon>Verrucomicrobiota</taxon>
        <taxon>Opitutia</taxon>
        <taxon>Opitutales</taxon>
        <taxon>Opitutaceae</taxon>
        <taxon>Oleiharenicola</taxon>
    </lineage>
</organism>
<dbReference type="Proteomes" id="UP000290218">
    <property type="component" value="Unassembled WGS sequence"/>
</dbReference>
<name>A0A4Q1C3M2_9BACT</name>
<keyword evidence="3" id="KW-1185">Reference proteome</keyword>
<feature type="transmembrane region" description="Helical" evidence="1">
    <location>
        <begin position="128"/>
        <end position="147"/>
    </location>
</feature>
<accession>A0A4Q1C3M2</accession>
<keyword evidence="1" id="KW-0812">Transmembrane</keyword>
<feature type="transmembrane region" description="Helical" evidence="1">
    <location>
        <begin position="396"/>
        <end position="416"/>
    </location>
</feature>
<evidence type="ECO:0008006" key="4">
    <source>
        <dbReference type="Google" id="ProtNLM"/>
    </source>
</evidence>
<feature type="transmembrane region" description="Helical" evidence="1">
    <location>
        <begin position="286"/>
        <end position="306"/>
    </location>
</feature>
<sequence length="597" mass="65387">MSLPVEIGETGASERRYRMRNPRGIFLAGMVLFVMAMTVYGLDRFRFGVDFTDEGAHLVWPLRIYLGEKPFAGELMNLVRPVEVYLAGLYRLSPEMSLYQFRLLGWGVHIAAYLLFAEMLFRLSGAPLRSLLLAAVPLFVCHMLGLATPSYNNLSADFLLVALASWGLSARPGVGGRLWGALGGLAMFVATMAHPGLALVAGALTMYEAGRQVLNPGGSGRKLTGQGLGLLVWSAAWLAYGVSCWWDGTLETWRERMAMSRAPLPDHGNAGEFFGHLLLYPFSHSLGMVVGSLLLVGAGAVVITLGRKKSGNMGGGRVMLATGILMLPIYVFAYGTAGLPLGFTAAGLLAGGFACAFPREPAEAGHENIRALLLASMLAAITYASLTYFYTFERSWLSGLLGLPFAFGAGLTILAGRSKGWPGVLPIGLSVAAMLLLFCAYSEHRLAIYRDAPRPRLTAVFSLSKLRHIRSTPERVQAIEALHRTLAPRLRPGDALLAFDDCPLIYYLFDARPAYGLAWAVRRGQSEATLGRLNDELKAGPLPRYAIRALIDVSEADWATAPRMNYNNYPLNETVQRHYELEQTIYPFEIWRRRDQN</sequence>
<protein>
    <recommendedName>
        <fullName evidence="4">Glycosyltransferase RgtA/B/C/D-like domain-containing protein</fullName>
    </recommendedName>
</protein>
<feature type="transmembrane region" description="Helical" evidence="1">
    <location>
        <begin position="178"/>
        <end position="207"/>
    </location>
</feature>
<proteinExistence type="predicted"/>
<comment type="caution">
    <text evidence="2">The sequence shown here is derived from an EMBL/GenBank/DDBJ whole genome shotgun (WGS) entry which is preliminary data.</text>
</comment>
<feature type="transmembrane region" description="Helical" evidence="1">
    <location>
        <begin position="371"/>
        <end position="390"/>
    </location>
</feature>
<feature type="transmembrane region" description="Helical" evidence="1">
    <location>
        <begin position="423"/>
        <end position="443"/>
    </location>
</feature>
<feature type="transmembrane region" description="Helical" evidence="1">
    <location>
        <begin position="24"/>
        <end position="42"/>
    </location>
</feature>
<evidence type="ECO:0000313" key="2">
    <source>
        <dbReference type="EMBL" id="RXK52839.1"/>
    </source>
</evidence>